<dbReference type="EnsemblPlants" id="OMERI06G13630.1">
    <property type="protein sequence ID" value="OMERI06G13630.1"/>
    <property type="gene ID" value="OMERI06G13630"/>
</dbReference>
<feature type="region of interest" description="Disordered" evidence="1">
    <location>
        <begin position="19"/>
        <end position="48"/>
    </location>
</feature>
<dbReference type="Proteomes" id="UP000008021">
    <property type="component" value="Chromosome 6"/>
</dbReference>
<evidence type="ECO:0000313" key="2">
    <source>
        <dbReference type="EnsemblPlants" id="OMERI05G16770.1"/>
    </source>
</evidence>
<dbReference type="EnsemblPlants" id="OMERI05G16770.1">
    <property type="protein sequence ID" value="OMERI05G16770.1"/>
    <property type="gene ID" value="OMERI05G16770"/>
</dbReference>
<dbReference type="Gramene" id="OMERI06G13630.1">
    <property type="protein sequence ID" value="OMERI06G13630.1"/>
    <property type="gene ID" value="OMERI06G13630"/>
</dbReference>
<dbReference type="AlphaFoldDB" id="A0A0E0DSH2"/>
<accession>A0A0E0DSH2</accession>
<dbReference type="HOGENOM" id="CLU_1512905_0_0_1"/>
<reference evidence="2" key="1">
    <citation type="submission" date="2015-04" db="UniProtKB">
        <authorList>
            <consortium name="EnsemblPlants"/>
        </authorList>
    </citation>
    <scope>IDENTIFICATION</scope>
</reference>
<name>A0A0E0DSH2_9ORYZ</name>
<keyword evidence="3" id="KW-1185">Reference proteome</keyword>
<reference evidence="2" key="2">
    <citation type="submission" date="2018-05" db="EMBL/GenBank/DDBJ databases">
        <title>OmerRS3 (Oryza meridionalis Reference Sequence Version 3).</title>
        <authorList>
            <person name="Zhang J."/>
            <person name="Kudrna D."/>
            <person name="Lee S."/>
            <person name="Talag J."/>
            <person name="Welchert J."/>
            <person name="Wing R.A."/>
        </authorList>
    </citation>
    <scope>NUCLEOTIDE SEQUENCE [LARGE SCALE GENOMIC DNA]</scope>
    <source>
        <strain evidence="2">OR44</strain>
    </source>
</reference>
<dbReference type="Proteomes" id="UP000008021">
    <property type="component" value="Chromosome 5"/>
</dbReference>
<sequence length="178" mass="19736">MGTAMPVYNALARDATLRRSASTVPTFPATMSNPNTTPWSCRRRSQRRTDEGVYRRDLQCSPSSFNAAVTAICIAPCTQKHVNHGGARQVHAHDRHARLRHPDDEQRKKWTEVINQFLNALVTITCLYQQSSTLRSSTTSCCSSGGAPALATTTRRSARFTARTARHGRTTARTCSSW</sequence>
<organism evidence="2">
    <name type="scientific">Oryza meridionalis</name>
    <dbReference type="NCBI Taxonomy" id="40149"/>
    <lineage>
        <taxon>Eukaryota</taxon>
        <taxon>Viridiplantae</taxon>
        <taxon>Streptophyta</taxon>
        <taxon>Embryophyta</taxon>
        <taxon>Tracheophyta</taxon>
        <taxon>Spermatophyta</taxon>
        <taxon>Magnoliopsida</taxon>
        <taxon>Liliopsida</taxon>
        <taxon>Poales</taxon>
        <taxon>Poaceae</taxon>
        <taxon>BOP clade</taxon>
        <taxon>Oryzoideae</taxon>
        <taxon>Oryzeae</taxon>
        <taxon>Oryzinae</taxon>
        <taxon>Oryza</taxon>
    </lineage>
</organism>
<feature type="compositionally biased region" description="Polar residues" evidence="1">
    <location>
        <begin position="19"/>
        <end position="39"/>
    </location>
</feature>
<proteinExistence type="predicted"/>
<protein>
    <submittedName>
        <fullName evidence="2">Uncharacterized protein</fullName>
    </submittedName>
</protein>
<dbReference type="Pfam" id="PF11204">
    <property type="entry name" value="DUF2985"/>
    <property type="match status" value="1"/>
</dbReference>
<dbReference type="Gramene" id="OMERI05G16770.1">
    <property type="protein sequence ID" value="OMERI05G16770.1"/>
    <property type="gene ID" value="OMERI05G16770"/>
</dbReference>
<dbReference type="InterPro" id="IPR021369">
    <property type="entry name" value="DUF2985"/>
</dbReference>
<evidence type="ECO:0000313" key="3">
    <source>
        <dbReference type="Proteomes" id="UP000008021"/>
    </source>
</evidence>
<evidence type="ECO:0000256" key="1">
    <source>
        <dbReference type="SAM" id="MobiDB-lite"/>
    </source>
</evidence>